<sequence length="324" mass="35569">MTLRIGFIGVGGIAQHHMLQLKEIPEAQIVLVYDVNREAAEQTAAGLGARAAGSPDEVLDKSRVDAVYVCVPPFAREELEVTAARRGIPFFVEKPLGVDLELVRRKAEVIRESGVLHAVGYVLRYYDTVQMAKDYLQNKPYHLVQASRLGGSHPSKWWKQLDLSGGNLVDAATHQVDLLRYVGGEFKEVFASFGQTAIHQLDPDATIYDSGSLSFTMQSGAVGSLTESCMSTIHPGNEVRVYGSDFFLELSGNGRTLLIKDAGGEQTWTSEKNAFLEQARAFLQAVSSGSRELILCDYEDGLKTLEFTLAANRSGLERRVVELT</sequence>
<dbReference type="Gene3D" id="3.40.50.720">
    <property type="entry name" value="NAD(P)-binding Rossmann-like Domain"/>
    <property type="match status" value="1"/>
</dbReference>
<dbReference type="EMBL" id="CP130318">
    <property type="protein sequence ID" value="WNQ13230.1"/>
    <property type="molecule type" value="Genomic_DNA"/>
</dbReference>
<dbReference type="SUPFAM" id="SSF55347">
    <property type="entry name" value="Glyceraldehyde-3-phosphate dehydrogenase-like, C-terminal domain"/>
    <property type="match status" value="1"/>
</dbReference>
<proteinExistence type="predicted"/>
<gene>
    <name evidence="3" type="ORF">MJA45_09460</name>
</gene>
<reference evidence="3 4" key="1">
    <citation type="submission" date="2022-02" db="EMBL/GenBank/DDBJ databases">
        <title>Paenibacillus sp. MBLB1776 Whole Genome Shotgun Sequencing.</title>
        <authorList>
            <person name="Hwang C.Y."/>
            <person name="Cho E.-S."/>
            <person name="Seo M.-J."/>
        </authorList>
    </citation>
    <scope>NUCLEOTIDE SEQUENCE [LARGE SCALE GENOMIC DNA]</scope>
    <source>
        <strain evidence="3 4">MBLB1776</strain>
    </source>
</reference>
<dbReference type="InterPro" id="IPR055170">
    <property type="entry name" value="GFO_IDH_MocA-like_dom"/>
</dbReference>
<name>A0AA96LH76_9BACL</name>
<dbReference type="InterPro" id="IPR036291">
    <property type="entry name" value="NAD(P)-bd_dom_sf"/>
</dbReference>
<evidence type="ECO:0000259" key="2">
    <source>
        <dbReference type="Pfam" id="PF22725"/>
    </source>
</evidence>
<protein>
    <submittedName>
        <fullName evidence="3">Gfo/Idh/MocA family oxidoreductase</fullName>
    </submittedName>
</protein>
<dbReference type="RefSeq" id="WP_315607010.1">
    <property type="nucleotide sequence ID" value="NZ_CP130318.1"/>
</dbReference>
<dbReference type="PANTHER" id="PTHR43249">
    <property type="entry name" value="UDP-N-ACETYL-2-AMINO-2-DEOXY-D-GLUCURONATE OXIDASE"/>
    <property type="match status" value="1"/>
</dbReference>
<dbReference type="SUPFAM" id="SSF51735">
    <property type="entry name" value="NAD(P)-binding Rossmann-fold domains"/>
    <property type="match status" value="1"/>
</dbReference>
<dbReference type="Proteomes" id="UP001305702">
    <property type="component" value="Chromosome"/>
</dbReference>
<dbReference type="InterPro" id="IPR052515">
    <property type="entry name" value="Gfo/Idh/MocA_Oxidoreductase"/>
</dbReference>
<feature type="domain" description="GFO/IDH/MocA-like oxidoreductase" evidence="2">
    <location>
        <begin position="149"/>
        <end position="245"/>
    </location>
</feature>
<dbReference type="InterPro" id="IPR000683">
    <property type="entry name" value="Gfo/Idh/MocA-like_OxRdtase_N"/>
</dbReference>
<evidence type="ECO:0000313" key="3">
    <source>
        <dbReference type="EMBL" id="WNQ13230.1"/>
    </source>
</evidence>
<dbReference type="Gene3D" id="3.30.360.10">
    <property type="entry name" value="Dihydrodipicolinate Reductase, domain 2"/>
    <property type="match status" value="1"/>
</dbReference>
<dbReference type="KEGG" id="paun:MJA45_09460"/>
<dbReference type="Pfam" id="PF01408">
    <property type="entry name" value="GFO_IDH_MocA"/>
    <property type="match status" value="1"/>
</dbReference>
<dbReference type="GO" id="GO:0000166">
    <property type="term" value="F:nucleotide binding"/>
    <property type="evidence" value="ECO:0007669"/>
    <property type="project" value="InterPro"/>
</dbReference>
<feature type="domain" description="Gfo/Idh/MocA-like oxidoreductase N-terminal" evidence="1">
    <location>
        <begin position="3"/>
        <end position="121"/>
    </location>
</feature>
<keyword evidence="4" id="KW-1185">Reference proteome</keyword>
<dbReference type="PANTHER" id="PTHR43249:SF1">
    <property type="entry name" value="D-GLUCOSIDE 3-DEHYDROGENASE"/>
    <property type="match status" value="1"/>
</dbReference>
<dbReference type="Pfam" id="PF22725">
    <property type="entry name" value="GFO_IDH_MocA_C3"/>
    <property type="match status" value="1"/>
</dbReference>
<organism evidence="3 4">
    <name type="scientific">Paenibacillus aurantius</name>
    <dbReference type="NCBI Taxonomy" id="2918900"/>
    <lineage>
        <taxon>Bacteria</taxon>
        <taxon>Bacillati</taxon>
        <taxon>Bacillota</taxon>
        <taxon>Bacilli</taxon>
        <taxon>Bacillales</taxon>
        <taxon>Paenibacillaceae</taxon>
        <taxon>Paenibacillus</taxon>
    </lineage>
</organism>
<accession>A0AA96LH76</accession>
<evidence type="ECO:0000313" key="4">
    <source>
        <dbReference type="Proteomes" id="UP001305702"/>
    </source>
</evidence>
<evidence type="ECO:0000259" key="1">
    <source>
        <dbReference type="Pfam" id="PF01408"/>
    </source>
</evidence>
<dbReference type="AlphaFoldDB" id="A0AA96LH76"/>